<feature type="domain" description="F-box" evidence="1">
    <location>
        <begin position="1"/>
        <end position="45"/>
    </location>
</feature>
<proteinExistence type="predicted"/>
<dbReference type="SUPFAM" id="SSF81383">
    <property type="entry name" value="F-box domain"/>
    <property type="match status" value="1"/>
</dbReference>
<dbReference type="Gene3D" id="1.20.1280.50">
    <property type="match status" value="1"/>
</dbReference>
<reference evidence="2 3" key="1">
    <citation type="journal article" date="2023" name="G3 (Bethesda)">
        <title>A chromosome-length genome assembly and annotation of blackberry (Rubus argutus, cv. 'Hillquist').</title>
        <authorList>
            <person name="Bruna T."/>
            <person name="Aryal R."/>
            <person name="Dudchenko O."/>
            <person name="Sargent D.J."/>
            <person name="Mead D."/>
            <person name="Buti M."/>
            <person name="Cavallini A."/>
            <person name="Hytonen T."/>
            <person name="Andres J."/>
            <person name="Pham M."/>
            <person name="Weisz D."/>
            <person name="Mascagni F."/>
            <person name="Usai G."/>
            <person name="Natali L."/>
            <person name="Bassil N."/>
            <person name="Fernandez G.E."/>
            <person name="Lomsadze A."/>
            <person name="Armour M."/>
            <person name="Olukolu B."/>
            <person name="Poorten T."/>
            <person name="Britton C."/>
            <person name="Davik J."/>
            <person name="Ashrafi H."/>
            <person name="Aiden E.L."/>
            <person name="Borodovsky M."/>
            <person name="Worthington M."/>
        </authorList>
    </citation>
    <scope>NUCLEOTIDE SEQUENCE [LARGE SCALE GENOMIC DNA]</scope>
    <source>
        <strain evidence="2">PI 553951</strain>
    </source>
</reference>
<dbReference type="PANTHER" id="PTHR31672:SF13">
    <property type="entry name" value="F-BOX PROTEIN CPR30-LIKE"/>
    <property type="match status" value="1"/>
</dbReference>
<dbReference type="Proteomes" id="UP001457282">
    <property type="component" value="Unassembled WGS sequence"/>
</dbReference>
<dbReference type="AlphaFoldDB" id="A0AAW1XM07"/>
<comment type="caution">
    <text evidence="2">The sequence shown here is derived from an EMBL/GenBank/DDBJ whole genome shotgun (WGS) entry which is preliminary data.</text>
</comment>
<keyword evidence="3" id="KW-1185">Reference proteome</keyword>
<organism evidence="2 3">
    <name type="scientific">Rubus argutus</name>
    <name type="common">Southern blackberry</name>
    <dbReference type="NCBI Taxonomy" id="59490"/>
    <lineage>
        <taxon>Eukaryota</taxon>
        <taxon>Viridiplantae</taxon>
        <taxon>Streptophyta</taxon>
        <taxon>Embryophyta</taxon>
        <taxon>Tracheophyta</taxon>
        <taxon>Spermatophyta</taxon>
        <taxon>Magnoliopsida</taxon>
        <taxon>eudicotyledons</taxon>
        <taxon>Gunneridae</taxon>
        <taxon>Pentapetalae</taxon>
        <taxon>rosids</taxon>
        <taxon>fabids</taxon>
        <taxon>Rosales</taxon>
        <taxon>Rosaceae</taxon>
        <taxon>Rosoideae</taxon>
        <taxon>Rosoideae incertae sedis</taxon>
        <taxon>Rubus</taxon>
    </lineage>
</organism>
<accession>A0AAW1XM07</accession>
<dbReference type="PROSITE" id="PS50181">
    <property type="entry name" value="FBOX"/>
    <property type="match status" value="1"/>
</dbReference>
<gene>
    <name evidence="2" type="ORF">M0R45_014581</name>
</gene>
<dbReference type="EMBL" id="JBEDUW010000003">
    <property type="protein sequence ID" value="KAK9937812.1"/>
    <property type="molecule type" value="Genomic_DNA"/>
</dbReference>
<dbReference type="CDD" id="cd22157">
    <property type="entry name" value="F-box_AtFBW1-like"/>
    <property type="match status" value="1"/>
</dbReference>
<evidence type="ECO:0000259" key="1">
    <source>
        <dbReference type="PROSITE" id="PS50181"/>
    </source>
</evidence>
<name>A0AAW1XM07_RUBAR</name>
<dbReference type="InterPro" id="IPR001810">
    <property type="entry name" value="F-box_dom"/>
</dbReference>
<sequence>MAPHLPLEVITEILATLPVKSLLKYRLVCKSWCSLISSPQFVRKHLSSNISNPKRIIQLTPGQDLMFYSLHESIVVYESSKSLVRIENTNFHCINNKELDAFSIMGSCDGLVCVKAYPMSKIFLWNLSTKRIQNIAVYF</sequence>
<dbReference type="InterPro" id="IPR036047">
    <property type="entry name" value="F-box-like_dom_sf"/>
</dbReference>
<evidence type="ECO:0000313" key="2">
    <source>
        <dbReference type="EMBL" id="KAK9937812.1"/>
    </source>
</evidence>
<dbReference type="Pfam" id="PF00646">
    <property type="entry name" value="F-box"/>
    <property type="match status" value="1"/>
</dbReference>
<dbReference type="InterPro" id="IPR050796">
    <property type="entry name" value="SCF_F-box_component"/>
</dbReference>
<protein>
    <recommendedName>
        <fullName evidence="1">F-box domain-containing protein</fullName>
    </recommendedName>
</protein>
<dbReference type="SMART" id="SM00256">
    <property type="entry name" value="FBOX"/>
    <property type="match status" value="1"/>
</dbReference>
<evidence type="ECO:0000313" key="3">
    <source>
        <dbReference type="Proteomes" id="UP001457282"/>
    </source>
</evidence>
<dbReference type="PANTHER" id="PTHR31672">
    <property type="entry name" value="BNACNNG10540D PROTEIN"/>
    <property type="match status" value="1"/>
</dbReference>